<dbReference type="Proteomes" id="UP000287823">
    <property type="component" value="Unassembled WGS sequence"/>
</dbReference>
<dbReference type="AlphaFoldDB" id="A0A432WIV4"/>
<name>A0A432WIV4_9GAMM</name>
<comment type="caution">
    <text evidence="1">The sequence shown here is derived from an EMBL/GenBank/DDBJ whole genome shotgun (WGS) entry which is preliminary data.</text>
</comment>
<organism evidence="1 2">
    <name type="scientific">Aliidiomarina soli</name>
    <dbReference type="NCBI Taxonomy" id="1928574"/>
    <lineage>
        <taxon>Bacteria</taxon>
        <taxon>Pseudomonadati</taxon>
        <taxon>Pseudomonadota</taxon>
        <taxon>Gammaproteobacteria</taxon>
        <taxon>Alteromonadales</taxon>
        <taxon>Idiomarinaceae</taxon>
        <taxon>Aliidiomarina</taxon>
    </lineage>
</organism>
<proteinExistence type="predicted"/>
<evidence type="ECO:0000313" key="2">
    <source>
        <dbReference type="Proteomes" id="UP000287823"/>
    </source>
</evidence>
<protein>
    <submittedName>
        <fullName evidence="1">Uncharacterized protein</fullName>
    </submittedName>
</protein>
<dbReference type="CDD" id="cd14740">
    <property type="entry name" value="PAAR_4"/>
    <property type="match status" value="1"/>
</dbReference>
<gene>
    <name evidence="1" type="ORF">CWE14_04520</name>
</gene>
<sequence length="181" mass="18010">MSNVLINGRTAVHAGSGGILNTVDVCLTKVGPAVVPIPYANIAQSEDASATAGSVFIDGHPVCTAASIFAASAGDEAGSDGGVKSGITEGAAEFISSSADVFIEGEAAVRMGDMMISNDGNTAPAPLMQGGAAMPSDIQAQATNDTETITAALFDHASTHATQGIAMMQNSHAVAAENDTE</sequence>
<dbReference type="Gene3D" id="2.60.200.60">
    <property type="match status" value="1"/>
</dbReference>
<accession>A0A432WIV4</accession>
<keyword evidence="2" id="KW-1185">Reference proteome</keyword>
<evidence type="ECO:0000313" key="1">
    <source>
        <dbReference type="EMBL" id="RUO33734.1"/>
    </source>
</evidence>
<reference evidence="1 2" key="1">
    <citation type="journal article" date="2011" name="Front. Microbiol.">
        <title>Genomic signatures of strain selection and enhancement in Bacillus atrophaeus var. globigii, a historical biowarfare simulant.</title>
        <authorList>
            <person name="Gibbons H.S."/>
            <person name="Broomall S.M."/>
            <person name="McNew L.A."/>
            <person name="Daligault H."/>
            <person name="Chapman C."/>
            <person name="Bruce D."/>
            <person name="Karavis M."/>
            <person name="Krepps M."/>
            <person name="McGregor P.A."/>
            <person name="Hong C."/>
            <person name="Park K.H."/>
            <person name="Akmal A."/>
            <person name="Feldman A."/>
            <person name="Lin J.S."/>
            <person name="Chang W.E."/>
            <person name="Higgs B.W."/>
            <person name="Demirev P."/>
            <person name="Lindquist J."/>
            <person name="Liem A."/>
            <person name="Fochler E."/>
            <person name="Read T.D."/>
            <person name="Tapia R."/>
            <person name="Johnson S."/>
            <person name="Bishop-Lilly K.A."/>
            <person name="Detter C."/>
            <person name="Han C."/>
            <person name="Sozhamannan S."/>
            <person name="Rosenzweig C.N."/>
            <person name="Skowronski E.W."/>
        </authorList>
    </citation>
    <scope>NUCLEOTIDE SEQUENCE [LARGE SCALE GENOMIC DNA]</scope>
    <source>
        <strain evidence="1 2">Y4G10-17</strain>
    </source>
</reference>
<dbReference type="Pfam" id="PF13665">
    <property type="entry name" value="Tox-PAAR-like"/>
    <property type="match status" value="1"/>
</dbReference>
<dbReference type="RefSeq" id="WP_126798301.1">
    <property type="nucleotide sequence ID" value="NZ_PIPO01000002.1"/>
</dbReference>
<dbReference type="EMBL" id="PIPO01000002">
    <property type="protein sequence ID" value="RUO33734.1"/>
    <property type="molecule type" value="Genomic_DNA"/>
</dbReference>